<dbReference type="STRING" id="426703.SAMN04488100_1254"/>
<name>A0A1H7VJ66_9LACT</name>
<gene>
    <name evidence="2" type="ORF">APU01nite_14360</name>
    <name evidence="3" type="ORF">SAMN04488100_1254</name>
</gene>
<dbReference type="Pfam" id="PF11188">
    <property type="entry name" value="DUF2975"/>
    <property type="match status" value="1"/>
</dbReference>
<feature type="transmembrane region" description="Helical" evidence="1">
    <location>
        <begin position="141"/>
        <end position="163"/>
    </location>
</feature>
<keyword evidence="5" id="KW-1185">Reference proteome</keyword>
<evidence type="ECO:0000256" key="1">
    <source>
        <dbReference type="SAM" id="Phobius"/>
    </source>
</evidence>
<dbReference type="Proteomes" id="UP000321425">
    <property type="component" value="Unassembled WGS sequence"/>
</dbReference>
<evidence type="ECO:0008006" key="6">
    <source>
        <dbReference type="Google" id="ProtNLM"/>
    </source>
</evidence>
<dbReference type="EMBL" id="BJUX01000014">
    <property type="protein sequence ID" value="GEK89397.1"/>
    <property type="molecule type" value="Genomic_DNA"/>
</dbReference>
<dbReference type="OrthoDB" id="2167340at2"/>
<accession>A0A1H7VJ66</accession>
<reference evidence="2 5" key="2">
    <citation type="submission" date="2019-07" db="EMBL/GenBank/DDBJ databases">
        <title>Whole genome shotgun sequence of Alkalibacterium putridalgicola NBRC 103243.</title>
        <authorList>
            <person name="Hosoyama A."/>
            <person name="Uohara A."/>
            <person name="Ohji S."/>
            <person name="Ichikawa N."/>
        </authorList>
    </citation>
    <scope>NUCLEOTIDE SEQUENCE [LARGE SCALE GENOMIC DNA]</scope>
    <source>
        <strain evidence="2 5">NBRC 103243</strain>
    </source>
</reference>
<dbReference type="AlphaFoldDB" id="A0A1H7VJ66"/>
<feature type="transmembrane region" description="Helical" evidence="1">
    <location>
        <begin position="113"/>
        <end position="135"/>
    </location>
</feature>
<dbReference type="RefSeq" id="WP_091488935.1">
    <property type="nucleotide sequence ID" value="NZ_BJUX01000014.1"/>
</dbReference>
<sequence>MNIKQFRSVSRFTSVILKIASLWIAISVTSLIFAYFNTEGDVWFNFPNPDFPILNSVSGPLSDAGMQLGALIIVPLMTLVTCYVLWRGSQLFKYLAEGNTPFSFDFSQSVKQLGLILIITDIAFPLLYSFIVTTLMEDGHYFIFGVGSSLLIGLILFAGAEIFNYAINLQQLADDTV</sequence>
<organism evidence="3 4">
    <name type="scientific">Alkalibacterium putridalgicola</name>
    <dbReference type="NCBI Taxonomy" id="426703"/>
    <lineage>
        <taxon>Bacteria</taxon>
        <taxon>Bacillati</taxon>
        <taxon>Bacillota</taxon>
        <taxon>Bacilli</taxon>
        <taxon>Lactobacillales</taxon>
        <taxon>Carnobacteriaceae</taxon>
        <taxon>Alkalibacterium</taxon>
    </lineage>
</organism>
<protein>
    <recommendedName>
        <fullName evidence="6">DUF2975 domain-containing protein</fullName>
    </recommendedName>
</protein>
<keyword evidence="1" id="KW-0812">Transmembrane</keyword>
<dbReference type="Proteomes" id="UP000198548">
    <property type="component" value="Unassembled WGS sequence"/>
</dbReference>
<dbReference type="InterPro" id="IPR021354">
    <property type="entry name" value="DUF2975"/>
</dbReference>
<keyword evidence="1" id="KW-1133">Transmembrane helix</keyword>
<proteinExistence type="predicted"/>
<evidence type="ECO:0000313" key="4">
    <source>
        <dbReference type="Proteomes" id="UP000198548"/>
    </source>
</evidence>
<reference evidence="3 4" key="1">
    <citation type="submission" date="2016-10" db="EMBL/GenBank/DDBJ databases">
        <authorList>
            <person name="de Groot N.N."/>
        </authorList>
    </citation>
    <scope>NUCLEOTIDE SEQUENCE [LARGE SCALE GENOMIC DNA]</scope>
    <source>
        <strain evidence="3 4">DSM 19182</strain>
    </source>
</reference>
<feature type="transmembrane region" description="Helical" evidence="1">
    <location>
        <begin position="64"/>
        <end position="86"/>
    </location>
</feature>
<evidence type="ECO:0000313" key="2">
    <source>
        <dbReference type="EMBL" id="GEK89397.1"/>
    </source>
</evidence>
<dbReference type="EMBL" id="FOBL01000025">
    <property type="protein sequence ID" value="SEM09312.1"/>
    <property type="molecule type" value="Genomic_DNA"/>
</dbReference>
<keyword evidence="1" id="KW-0472">Membrane</keyword>
<evidence type="ECO:0000313" key="3">
    <source>
        <dbReference type="EMBL" id="SEM09312.1"/>
    </source>
</evidence>
<feature type="transmembrane region" description="Helical" evidence="1">
    <location>
        <begin position="12"/>
        <end position="36"/>
    </location>
</feature>
<evidence type="ECO:0000313" key="5">
    <source>
        <dbReference type="Proteomes" id="UP000321425"/>
    </source>
</evidence>